<dbReference type="Gene3D" id="1.10.260.40">
    <property type="entry name" value="lambda repressor-like DNA-binding domains"/>
    <property type="match status" value="1"/>
</dbReference>
<proteinExistence type="predicted"/>
<dbReference type="Pfam" id="PF13560">
    <property type="entry name" value="HTH_31"/>
    <property type="match status" value="1"/>
</dbReference>
<protein>
    <submittedName>
        <fullName evidence="2">Helix-turn-helix transcriptional regulator</fullName>
    </submittedName>
</protein>
<sequence length="273" mass="30742">MADRPVEDENSARAALAGTLRYLRERTGKSLGQLAEETRYDKSYLYRLEAGERLSKSPVMEDLDAYYGSDGLLVRLWKLARMEMYKDKYKAFMRYEASATIMHKYMQVIPGLLQTEAYARTVLSMWPDQSGGDELERQVTARIERQELLRRTPSPNVRVILDESVLRCPAPDPKVWADQLLHLVESASQPSITLQVLPMAAGVHPLRGGSLSVMWQADGSAVAYAEGNAFGELVEDPAEVAKLRLSYDLVRDMALPPSDSLAFVERILEENRS</sequence>
<dbReference type="InterPro" id="IPR001387">
    <property type="entry name" value="Cro/C1-type_HTH"/>
</dbReference>
<accession>A0ABN3KVQ9</accession>
<keyword evidence="3" id="KW-1185">Reference proteome</keyword>
<reference evidence="2 3" key="1">
    <citation type="journal article" date="2019" name="Int. J. Syst. Evol. Microbiol.">
        <title>The Global Catalogue of Microorganisms (GCM) 10K type strain sequencing project: providing services to taxonomists for standard genome sequencing and annotation.</title>
        <authorList>
            <consortium name="The Broad Institute Genomics Platform"/>
            <consortium name="The Broad Institute Genome Sequencing Center for Infectious Disease"/>
            <person name="Wu L."/>
            <person name="Ma J."/>
        </authorList>
    </citation>
    <scope>NUCLEOTIDE SEQUENCE [LARGE SCALE GENOMIC DNA]</scope>
    <source>
        <strain evidence="2 3">JCM 6307</strain>
    </source>
</reference>
<dbReference type="InterPro" id="IPR043917">
    <property type="entry name" value="DUF5753"/>
</dbReference>
<name>A0ABN3KVQ9_9ACTN</name>
<evidence type="ECO:0000313" key="2">
    <source>
        <dbReference type="EMBL" id="GAA2473012.1"/>
    </source>
</evidence>
<gene>
    <name evidence="2" type="ORF">GCM10010406_05950</name>
</gene>
<organism evidence="2 3">
    <name type="scientific">Streptomyces thermolineatus</name>
    <dbReference type="NCBI Taxonomy" id="44033"/>
    <lineage>
        <taxon>Bacteria</taxon>
        <taxon>Bacillati</taxon>
        <taxon>Actinomycetota</taxon>
        <taxon>Actinomycetes</taxon>
        <taxon>Kitasatosporales</taxon>
        <taxon>Streptomycetaceae</taxon>
        <taxon>Streptomyces</taxon>
    </lineage>
</organism>
<dbReference type="Pfam" id="PF19054">
    <property type="entry name" value="DUF5753"/>
    <property type="match status" value="1"/>
</dbReference>
<dbReference type="SMART" id="SM00530">
    <property type="entry name" value="HTH_XRE"/>
    <property type="match status" value="1"/>
</dbReference>
<dbReference type="SUPFAM" id="SSF47413">
    <property type="entry name" value="lambda repressor-like DNA-binding domains"/>
    <property type="match status" value="1"/>
</dbReference>
<dbReference type="PROSITE" id="PS50943">
    <property type="entry name" value="HTH_CROC1"/>
    <property type="match status" value="1"/>
</dbReference>
<comment type="caution">
    <text evidence="2">The sequence shown here is derived from an EMBL/GenBank/DDBJ whole genome shotgun (WGS) entry which is preliminary data.</text>
</comment>
<dbReference type="RefSeq" id="WP_344381497.1">
    <property type="nucleotide sequence ID" value="NZ_BAAATA010000002.1"/>
</dbReference>
<dbReference type="Proteomes" id="UP001501358">
    <property type="component" value="Unassembled WGS sequence"/>
</dbReference>
<evidence type="ECO:0000259" key="1">
    <source>
        <dbReference type="PROSITE" id="PS50943"/>
    </source>
</evidence>
<dbReference type="CDD" id="cd00093">
    <property type="entry name" value="HTH_XRE"/>
    <property type="match status" value="1"/>
</dbReference>
<evidence type="ECO:0000313" key="3">
    <source>
        <dbReference type="Proteomes" id="UP001501358"/>
    </source>
</evidence>
<feature type="domain" description="HTH cro/C1-type" evidence="1">
    <location>
        <begin position="20"/>
        <end position="72"/>
    </location>
</feature>
<dbReference type="InterPro" id="IPR010982">
    <property type="entry name" value="Lambda_DNA-bd_dom_sf"/>
</dbReference>
<dbReference type="EMBL" id="BAAATA010000002">
    <property type="protein sequence ID" value="GAA2473012.1"/>
    <property type="molecule type" value="Genomic_DNA"/>
</dbReference>